<dbReference type="AlphaFoldDB" id="A0A1D6H6E0"/>
<proteinExistence type="predicted"/>
<accession>A0A1D6H6E0</accession>
<dbReference type="EMBL" id="CM000781">
    <property type="protein sequence ID" value="AQK70357.1"/>
    <property type="molecule type" value="Genomic_DNA"/>
</dbReference>
<sequence>MRPCGARESGVRRAALVPQACADDAQTTPTQVQVQVQVRIVLWCVDVILLVRYVLKRQGKPS</sequence>
<dbReference type="EMBL" id="CM000781">
    <property type="protein sequence ID" value="AQK70366.1"/>
    <property type="molecule type" value="Genomic_DNA"/>
</dbReference>
<gene>
    <name evidence="1" type="ORF">ZEAMMB73_Zm00001d016238</name>
</gene>
<name>A0A1D6H6E0_MAIZE</name>
<dbReference type="EMBL" id="CM000781">
    <property type="protein sequence ID" value="AQK70361.1"/>
    <property type="molecule type" value="Genomic_DNA"/>
</dbReference>
<dbReference type="EMBL" id="CM000781">
    <property type="protein sequence ID" value="AQK70354.1"/>
    <property type="molecule type" value="Genomic_DNA"/>
</dbReference>
<dbReference type="EMBL" id="CM000781">
    <property type="protein sequence ID" value="AQK70368.1"/>
    <property type="molecule type" value="Genomic_DNA"/>
</dbReference>
<evidence type="ECO:0000313" key="1">
    <source>
        <dbReference type="EMBL" id="AQK70357.1"/>
    </source>
</evidence>
<dbReference type="EMBL" id="CM000781">
    <property type="protein sequence ID" value="AQK70359.1"/>
    <property type="molecule type" value="Genomic_DNA"/>
</dbReference>
<protein>
    <submittedName>
        <fullName evidence="1">Uncharacterized protein</fullName>
    </submittedName>
</protein>
<reference evidence="1" key="1">
    <citation type="submission" date="2015-12" db="EMBL/GenBank/DDBJ databases">
        <title>Update maize B73 reference genome by single molecule sequencing technologies.</title>
        <authorList>
            <consortium name="Maize Genome Sequencing Project"/>
            <person name="Ware D."/>
        </authorList>
    </citation>
    <scope>NUCLEOTIDE SEQUENCE</scope>
    <source>
        <tissue evidence="1">Seedling</tissue>
    </source>
</reference>
<organism evidence="1">
    <name type="scientific">Zea mays</name>
    <name type="common">Maize</name>
    <dbReference type="NCBI Taxonomy" id="4577"/>
    <lineage>
        <taxon>Eukaryota</taxon>
        <taxon>Viridiplantae</taxon>
        <taxon>Streptophyta</taxon>
        <taxon>Embryophyta</taxon>
        <taxon>Tracheophyta</taxon>
        <taxon>Spermatophyta</taxon>
        <taxon>Magnoliopsida</taxon>
        <taxon>Liliopsida</taxon>
        <taxon>Poales</taxon>
        <taxon>Poaceae</taxon>
        <taxon>PACMAD clade</taxon>
        <taxon>Panicoideae</taxon>
        <taxon>Andropogonodae</taxon>
        <taxon>Andropogoneae</taxon>
        <taxon>Tripsacinae</taxon>
        <taxon>Zea</taxon>
    </lineage>
</organism>